<dbReference type="RefSeq" id="WP_257857195.1">
    <property type="nucleotide sequence ID" value="NZ_CP102514.1"/>
</dbReference>
<evidence type="ECO:0000256" key="3">
    <source>
        <dbReference type="ARBA" id="ARBA00022692"/>
    </source>
</evidence>
<keyword evidence="4 7" id="KW-1133">Transmembrane helix</keyword>
<dbReference type="PANTHER" id="PTHR30250:SF11">
    <property type="entry name" value="O-ANTIGEN TRANSPORTER-RELATED"/>
    <property type="match status" value="1"/>
</dbReference>
<protein>
    <submittedName>
        <fullName evidence="8">Lipopolysaccharide biosynthesis protein</fullName>
    </submittedName>
</protein>
<evidence type="ECO:0000313" key="8">
    <source>
        <dbReference type="EMBL" id="UUY50931.1"/>
    </source>
</evidence>
<sequence length="465" mass="48934">MGRHARPADQMFRSSFFLLASTVTTAGLSFLFWVVVARFYPPEQVGLATSLISATSLLSYLSMLGLNSTLIRFPAEGRARNGQITQSTALVLMVSCAAAGIYLLGLPWYGHKLLFVRDHAYLAALFVLSCACASLNLLAKSVFISARMAQYNVLSDGILQGLAKLAAPVALAGFGAAGILGSAGIGYAVAGAAALLLLRRRLGFRFDFRSRGTRLREQLRFSVASYVSSLINLAPVLVTPLIVLQKLGAAEAGYYFVAFQIAALLNSVSTAVGEAVFAEVSSEPSRFGELLRRSAKIIAAVQVPAVAVVAAGSGLLLLVFGGGYTEAASGLLRVLALAALPVALNTWACFGLKLARRMKRLIAANTVLACTTIGLAAWWAPHGLVWVGCAWGIGNLAAGLFATVALLRGRPSAPRPPEPDLDPGPGWFPVDTLQLRAVRLPGPTAPDPPYPAAPSAATPAERYRP</sequence>
<feature type="transmembrane region" description="Helical" evidence="7">
    <location>
        <begin position="362"/>
        <end position="379"/>
    </location>
</feature>
<accession>A0ABY5Q3C5</accession>
<name>A0ABY5Q3C5_9ACTN</name>
<feature type="transmembrane region" description="Helical" evidence="7">
    <location>
        <begin position="177"/>
        <end position="198"/>
    </location>
</feature>
<feature type="transmembrane region" description="Helical" evidence="7">
    <location>
        <begin position="16"/>
        <end position="40"/>
    </location>
</feature>
<feature type="transmembrane region" description="Helical" evidence="7">
    <location>
        <begin position="385"/>
        <end position="407"/>
    </location>
</feature>
<keyword evidence="9" id="KW-1185">Reference proteome</keyword>
<comment type="subcellular location">
    <subcellularLocation>
        <location evidence="1">Cell membrane</location>
        <topology evidence="1">Multi-pass membrane protein</topology>
    </subcellularLocation>
</comment>
<evidence type="ECO:0000256" key="2">
    <source>
        <dbReference type="ARBA" id="ARBA00022475"/>
    </source>
</evidence>
<feature type="transmembrane region" description="Helical" evidence="7">
    <location>
        <begin position="151"/>
        <end position="171"/>
    </location>
</feature>
<dbReference type="InterPro" id="IPR050833">
    <property type="entry name" value="Poly_Biosynth_Transport"/>
</dbReference>
<dbReference type="EMBL" id="CP102514">
    <property type="protein sequence ID" value="UUY50931.1"/>
    <property type="molecule type" value="Genomic_DNA"/>
</dbReference>
<feature type="transmembrane region" description="Helical" evidence="7">
    <location>
        <begin position="121"/>
        <end position="139"/>
    </location>
</feature>
<feature type="compositionally biased region" description="Pro residues" evidence="6">
    <location>
        <begin position="443"/>
        <end position="452"/>
    </location>
</feature>
<evidence type="ECO:0000313" key="9">
    <source>
        <dbReference type="Proteomes" id="UP001057738"/>
    </source>
</evidence>
<feature type="transmembrane region" description="Helical" evidence="7">
    <location>
        <begin position="254"/>
        <end position="277"/>
    </location>
</feature>
<dbReference type="GeneID" id="95577582"/>
<dbReference type="InterPro" id="IPR002797">
    <property type="entry name" value="Polysacc_synth"/>
</dbReference>
<proteinExistence type="predicted"/>
<feature type="transmembrane region" description="Helical" evidence="7">
    <location>
        <begin position="87"/>
        <end position="109"/>
    </location>
</feature>
<feature type="region of interest" description="Disordered" evidence="6">
    <location>
        <begin position="439"/>
        <end position="465"/>
    </location>
</feature>
<keyword evidence="2" id="KW-1003">Cell membrane</keyword>
<feature type="transmembrane region" description="Helical" evidence="7">
    <location>
        <begin position="46"/>
        <end position="66"/>
    </location>
</feature>
<dbReference type="Pfam" id="PF01943">
    <property type="entry name" value="Polysacc_synt"/>
    <property type="match status" value="1"/>
</dbReference>
<evidence type="ECO:0000256" key="1">
    <source>
        <dbReference type="ARBA" id="ARBA00004651"/>
    </source>
</evidence>
<evidence type="ECO:0000256" key="7">
    <source>
        <dbReference type="SAM" id="Phobius"/>
    </source>
</evidence>
<feature type="compositionally biased region" description="Low complexity" evidence="6">
    <location>
        <begin position="453"/>
        <end position="465"/>
    </location>
</feature>
<evidence type="ECO:0000256" key="6">
    <source>
        <dbReference type="SAM" id="MobiDB-lite"/>
    </source>
</evidence>
<reference evidence="8" key="1">
    <citation type="submission" date="2022-08" db="EMBL/GenBank/DDBJ databases">
        <authorList>
            <person name="Tian L."/>
        </authorList>
    </citation>
    <scope>NUCLEOTIDE SEQUENCE</scope>
    <source>
        <strain evidence="8">CM253</strain>
    </source>
</reference>
<feature type="transmembrane region" description="Helical" evidence="7">
    <location>
        <begin position="330"/>
        <end position="350"/>
    </location>
</feature>
<organism evidence="8 9">
    <name type="scientific">Streptomyces yangpuensis</name>
    <dbReference type="NCBI Taxonomy" id="1648182"/>
    <lineage>
        <taxon>Bacteria</taxon>
        <taxon>Bacillati</taxon>
        <taxon>Actinomycetota</taxon>
        <taxon>Actinomycetes</taxon>
        <taxon>Kitasatosporales</taxon>
        <taxon>Streptomycetaceae</taxon>
        <taxon>Streptomyces</taxon>
    </lineage>
</organism>
<keyword evidence="5 7" id="KW-0472">Membrane</keyword>
<feature type="transmembrane region" description="Helical" evidence="7">
    <location>
        <begin position="219"/>
        <end position="242"/>
    </location>
</feature>
<evidence type="ECO:0000256" key="5">
    <source>
        <dbReference type="ARBA" id="ARBA00023136"/>
    </source>
</evidence>
<dbReference type="PANTHER" id="PTHR30250">
    <property type="entry name" value="PST FAMILY PREDICTED COLANIC ACID TRANSPORTER"/>
    <property type="match status" value="1"/>
</dbReference>
<feature type="transmembrane region" description="Helical" evidence="7">
    <location>
        <begin position="297"/>
        <end position="324"/>
    </location>
</feature>
<evidence type="ECO:0000256" key="4">
    <source>
        <dbReference type="ARBA" id="ARBA00022989"/>
    </source>
</evidence>
<dbReference type="Proteomes" id="UP001057738">
    <property type="component" value="Chromosome"/>
</dbReference>
<gene>
    <name evidence="8" type="ORF">NRK68_29085</name>
</gene>
<keyword evidence="3 7" id="KW-0812">Transmembrane</keyword>